<organism evidence="1 2">
    <name type="scientific">Phaseolus angularis</name>
    <name type="common">Azuki bean</name>
    <name type="synonym">Vigna angularis</name>
    <dbReference type="NCBI Taxonomy" id="3914"/>
    <lineage>
        <taxon>Eukaryota</taxon>
        <taxon>Viridiplantae</taxon>
        <taxon>Streptophyta</taxon>
        <taxon>Embryophyta</taxon>
        <taxon>Tracheophyta</taxon>
        <taxon>Spermatophyta</taxon>
        <taxon>Magnoliopsida</taxon>
        <taxon>eudicotyledons</taxon>
        <taxon>Gunneridae</taxon>
        <taxon>Pentapetalae</taxon>
        <taxon>rosids</taxon>
        <taxon>fabids</taxon>
        <taxon>Fabales</taxon>
        <taxon>Fabaceae</taxon>
        <taxon>Papilionoideae</taxon>
        <taxon>50 kb inversion clade</taxon>
        <taxon>NPAAA clade</taxon>
        <taxon>indigoferoid/millettioid clade</taxon>
        <taxon>Phaseoleae</taxon>
        <taxon>Vigna</taxon>
    </lineage>
</organism>
<proteinExistence type="predicted"/>
<dbReference type="EMBL" id="JABFOF010000008">
    <property type="protein sequence ID" value="KAG2384449.1"/>
    <property type="molecule type" value="Genomic_DNA"/>
</dbReference>
<sequence length="264" mass="28318">MVEVFMLNFDLAMPTAPDLGRRKHTTAATHVTEGGLANTVRAAIGDARTWQSADDPATFLVAFDDSEAHYLSEAVIIETCLVSILTSVISFGLPLLRKCTPCPESDPASGIECPQPPGISPSQFLFFSLLSRSNLKATTPPLCLAALPSLRRFTFLFFSLLSRSNLKATTPPFCLFVATTPLLRRRHLSFNAAAPFSLPKAMAASHPATPTRDAISDLTPPGPVPFRSSPLLVPVVVTAKRLCCCWSSDLGVRDFNGVLIGFGG</sequence>
<dbReference type="Proteomes" id="UP000743370">
    <property type="component" value="Unassembled WGS sequence"/>
</dbReference>
<evidence type="ECO:0000313" key="2">
    <source>
        <dbReference type="Proteomes" id="UP000743370"/>
    </source>
</evidence>
<accession>A0A8T0JUU6</accession>
<evidence type="ECO:0000313" key="1">
    <source>
        <dbReference type="EMBL" id="KAG2384449.1"/>
    </source>
</evidence>
<reference evidence="1 2" key="1">
    <citation type="submission" date="2020-05" db="EMBL/GenBank/DDBJ databases">
        <title>Vigna angularis (adzuki bean) Var. LongXiaoDou No. 4 denovo assembly.</title>
        <authorList>
            <person name="Xiang H."/>
        </authorList>
    </citation>
    <scope>NUCLEOTIDE SEQUENCE [LARGE SCALE GENOMIC DNA]</scope>
    <source>
        <tissue evidence="1">Leaf</tissue>
    </source>
</reference>
<protein>
    <submittedName>
        <fullName evidence="1">Chloride channel protein</fullName>
    </submittedName>
</protein>
<gene>
    <name evidence="1" type="ORF">HKW66_Vig0147870</name>
</gene>
<name>A0A8T0JUU6_PHAAN</name>
<comment type="caution">
    <text evidence="1">The sequence shown here is derived from an EMBL/GenBank/DDBJ whole genome shotgun (WGS) entry which is preliminary data.</text>
</comment>
<dbReference type="AlphaFoldDB" id="A0A8T0JUU6"/>